<evidence type="ECO:0000313" key="3">
    <source>
        <dbReference type="Proteomes" id="UP000249166"/>
    </source>
</evidence>
<dbReference type="AlphaFoldDB" id="A0A328HMD9"/>
<accession>A0A328HMD9</accession>
<protein>
    <submittedName>
        <fullName evidence="2">Uncharacterized protein</fullName>
    </submittedName>
</protein>
<proteinExistence type="predicted"/>
<dbReference type="EMBL" id="QLNP01000062">
    <property type="protein sequence ID" value="RAM38400.1"/>
    <property type="molecule type" value="Genomic_DNA"/>
</dbReference>
<evidence type="ECO:0000256" key="1">
    <source>
        <dbReference type="SAM" id="MobiDB-lite"/>
    </source>
</evidence>
<feature type="compositionally biased region" description="Gly residues" evidence="1">
    <location>
        <begin position="14"/>
        <end position="23"/>
    </location>
</feature>
<evidence type="ECO:0000313" key="2">
    <source>
        <dbReference type="EMBL" id="RAM38400.1"/>
    </source>
</evidence>
<feature type="region of interest" description="Disordered" evidence="1">
    <location>
        <begin position="1"/>
        <end position="38"/>
    </location>
</feature>
<dbReference type="Proteomes" id="UP000249166">
    <property type="component" value="Unassembled WGS sequence"/>
</dbReference>
<dbReference type="OrthoDB" id="4947262at2"/>
<comment type="caution">
    <text evidence="2">The sequence shown here is derived from an EMBL/GenBank/DDBJ whole genome shotgun (WGS) entry which is preliminary data.</text>
</comment>
<name>A0A328HMD9_ARTGO</name>
<sequence length="105" mass="11133">MKKRIQLHHTAGTAAGGSAGFGGCPPASDSPSPRTGDHCPANGWWAPLTDGAAVHYITEGSIMPTVGGNPSRWKLVVRHLHREQMPSYEFPPAGFALDSIDLDTI</sequence>
<reference evidence="2 3" key="1">
    <citation type="submission" date="2018-04" db="EMBL/GenBank/DDBJ databases">
        <title>Bacteria isolated from cave deposits of Manipur.</title>
        <authorList>
            <person name="Sahoo D."/>
            <person name="Sarangthem I."/>
            <person name="Nandeibam J."/>
        </authorList>
    </citation>
    <scope>NUCLEOTIDE SEQUENCE [LARGE SCALE GENOMIC DNA]</scope>
    <source>
        <strain evidence="3">mrc11</strain>
    </source>
</reference>
<dbReference type="RefSeq" id="WP_111902868.1">
    <property type="nucleotide sequence ID" value="NZ_QLNP01000062.1"/>
</dbReference>
<gene>
    <name evidence="2" type="ORF">DBZ45_05210</name>
</gene>
<organism evidence="2 3">
    <name type="scientific">Arthrobacter globiformis</name>
    <dbReference type="NCBI Taxonomy" id="1665"/>
    <lineage>
        <taxon>Bacteria</taxon>
        <taxon>Bacillati</taxon>
        <taxon>Actinomycetota</taxon>
        <taxon>Actinomycetes</taxon>
        <taxon>Micrococcales</taxon>
        <taxon>Micrococcaceae</taxon>
        <taxon>Arthrobacter</taxon>
    </lineage>
</organism>
<dbReference type="PROSITE" id="PS51257">
    <property type="entry name" value="PROKAR_LIPOPROTEIN"/>
    <property type="match status" value="1"/>
</dbReference>